<dbReference type="Proteomes" id="UP000285301">
    <property type="component" value="Unassembled WGS sequence"/>
</dbReference>
<dbReference type="SUPFAM" id="SSF52047">
    <property type="entry name" value="RNI-like"/>
    <property type="match status" value="1"/>
</dbReference>
<dbReference type="EMBL" id="NCKU01006634">
    <property type="protein sequence ID" value="RWS03301.1"/>
    <property type="molecule type" value="Genomic_DNA"/>
</dbReference>
<reference evidence="4 5" key="1">
    <citation type="journal article" date="2018" name="Gigascience">
        <title>Genomes of trombidid mites reveal novel predicted allergens and laterally-transferred genes associated with secondary metabolism.</title>
        <authorList>
            <person name="Dong X."/>
            <person name="Chaisiri K."/>
            <person name="Xia D."/>
            <person name="Armstrong S.D."/>
            <person name="Fang Y."/>
            <person name="Donnelly M.J."/>
            <person name="Kadowaki T."/>
            <person name="McGarry J.W."/>
            <person name="Darby A.C."/>
            <person name="Makepeace B.L."/>
        </authorList>
    </citation>
    <scope>NUCLEOTIDE SEQUENCE [LARGE SCALE GENOMIC DNA]</scope>
    <source>
        <strain evidence="4">UoL-WK</strain>
    </source>
</reference>
<organism evidence="4 5">
    <name type="scientific">Dinothrombium tinctorium</name>
    <dbReference type="NCBI Taxonomy" id="1965070"/>
    <lineage>
        <taxon>Eukaryota</taxon>
        <taxon>Metazoa</taxon>
        <taxon>Ecdysozoa</taxon>
        <taxon>Arthropoda</taxon>
        <taxon>Chelicerata</taxon>
        <taxon>Arachnida</taxon>
        <taxon>Acari</taxon>
        <taxon>Acariformes</taxon>
        <taxon>Trombidiformes</taxon>
        <taxon>Prostigmata</taxon>
        <taxon>Anystina</taxon>
        <taxon>Parasitengona</taxon>
        <taxon>Trombidioidea</taxon>
        <taxon>Trombidiidae</taxon>
        <taxon>Dinothrombium</taxon>
    </lineage>
</organism>
<evidence type="ECO:0000313" key="2">
    <source>
        <dbReference type="EMBL" id="RWS01607.1"/>
    </source>
</evidence>
<dbReference type="EMBL" id="NCKU01008899">
    <property type="protein sequence ID" value="RWS01607.1"/>
    <property type="molecule type" value="Genomic_DNA"/>
</dbReference>
<dbReference type="EMBL" id="NCKU01007895">
    <property type="protein sequence ID" value="RWS02301.1"/>
    <property type="molecule type" value="Genomic_DNA"/>
</dbReference>
<name>A0A3S3NIH8_9ACAR</name>
<dbReference type="PROSITE" id="PS50181">
    <property type="entry name" value="FBOX"/>
    <property type="match status" value="1"/>
</dbReference>
<gene>
    <name evidence="4" type="ORF">B4U79_18436</name>
    <name evidence="3" type="ORF">B4U79_18501</name>
    <name evidence="2" type="ORF">B4U79_18549</name>
</gene>
<keyword evidence="5" id="KW-1185">Reference proteome</keyword>
<evidence type="ECO:0000259" key="1">
    <source>
        <dbReference type="PROSITE" id="PS50181"/>
    </source>
</evidence>
<evidence type="ECO:0000313" key="5">
    <source>
        <dbReference type="Proteomes" id="UP000285301"/>
    </source>
</evidence>
<dbReference type="InterPro" id="IPR032675">
    <property type="entry name" value="LRR_dom_sf"/>
</dbReference>
<dbReference type="OrthoDB" id="5783533at2759"/>
<accession>A0A3S3NIH8</accession>
<dbReference type="AlphaFoldDB" id="A0A3S3NIH8"/>
<dbReference type="Pfam" id="PF12937">
    <property type="entry name" value="F-box-like"/>
    <property type="match status" value="1"/>
</dbReference>
<dbReference type="InterPro" id="IPR001810">
    <property type="entry name" value="F-box_dom"/>
</dbReference>
<evidence type="ECO:0000313" key="4">
    <source>
        <dbReference type="EMBL" id="RWS03301.1"/>
    </source>
</evidence>
<dbReference type="SUPFAM" id="SSF81383">
    <property type="entry name" value="F-box domain"/>
    <property type="match status" value="1"/>
</dbReference>
<dbReference type="InterPro" id="IPR036047">
    <property type="entry name" value="F-box-like_dom_sf"/>
</dbReference>
<comment type="caution">
    <text evidence="4">The sequence shown here is derived from an EMBL/GenBank/DDBJ whole genome shotgun (WGS) entry which is preliminary data.</text>
</comment>
<dbReference type="Gene3D" id="3.80.10.10">
    <property type="entry name" value="Ribonuclease Inhibitor"/>
    <property type="match status" value="1"/>
</dbReference>
<protein>
    <recommendedName>
        <fullName evidence="1">F-box domain-containing protein</fullName>
    </recommendedName>
</protein>
<evidence type="ECO:0000313" key="3">
    <source>
        <dbReference type="EMBL" id="RWS02301.1"/>
    </source>
</evidence>
<proteinExistence type="predicted"/>
<feature type="domain" description="F-box" evidence="1">
    <location>
        <begin position="312"/>
        <end position="360"/>
    </location>
</feature>
<dbReference type="Gene3D" id="1.20.1280.50">
    <property type="match status" value="1"/>
</dbReference>
<dbReference type="CDD" id="cd09917">
    <property type="entry name" value="F-box_SF"/>
    <property type="match status" value="1"/>
</dbReference>
<reference evidence="4" key="2">
    <citation type="submission" date="2018-11" db="EMBL/GenBank/DDBJ databases">
        <title>Trombidioid mite genomics.</title>
        <authorList>
            <person name="Dong X."/>
        </authorList>
    </citation>
    <scope>NUCLEOTIDE SEQUENCE</scope>
    <source>
        <strain evidence="4">UoL-WK</strain>
    </source>
</reference>
<sequence length="737" mass="86986">MELAPEDLVKLHWFDPLLRSEIVYEMVSLEEKCECQMFQSRHRKFLCIKTALYSPYLHAQLEPCFLKGIYFKLFSVIRRNTEKLKEEVLFLNNINFDNDFSRDNTFKRMKSILSNYEPLIWICPEIFEKIAHKVNLLLRTCENQNCFVRSHFRYDCAFEMLNVLVKNTTIYPELCCSYDIYDHLAEVIGSYNWKMHCLGFQNKHFISKEDKVDIDLIYFDLNYYFGESPCEALFPPKYKVNFIRDCDFSHLRERLKSFHFNEELLFDDVKEFTQLASEIIIEYFEDLNFSKISNFICFRYPFYTDNDGFLNLDNFSLCPDEVLLQIFSFLSEKDLLSLRYVSKRMKRLSEEKLKDLPKTIILSDNSKIIELDYKAKLYKNVQKIRVKKLGLLTSKIPWNSINLIMSEAISKIKKLKLSTNINESEKILDAKDFPLLEKLSVDYTILSKQVFSFIANLSRLKALNLKNLFILEGCHIVLPSNVNSLKIRQCHIPSSSLHINQSKLEKFVFDSNLFDSQIFWERVNNEFRSLKTLTFTSSDRIISQTSFLENMENLTTIKLFVFDIILPENINVKPSVKHLEFCSVKLSDAKFSKIIYSFKNLEKLSLILNSKNHLFPLTIEKLRMMDQIKAIHVKEIFSKFQKSSIATEFFEAAKNCSELSISVYSQNLEKDVFLNIVKKFIDIEKKKTLICKLVISAVFDFHLKTCNLPENVIVNEFPWVEQEMKYFDIANMMEVVE</sequence>